<dbReference type="Proteomes" id="UP001163603">
    <property type="component" value="Chromosome 13"/>
</dbReference>
<protein>
    <submittedName>
        <fullName evidence="1">Uncharacterized protein</fullName>
    </submittedName>
</protein>
<sequence>MVYPMKNCGLGGYGMAMGSGSSRIPQLVVIGFSESVANLHTSEVRCQWLAIGADSEEVVGMVEFGVLRESKCGVEGVKEDEGEALAPIGVGDVEEWCALSRELLEGDGLEGNERVNP</sequence>
<dbReference type="EMBL" id="CM047748">
    <property type="protein sequence ID" value="KAJ0014556.1"/>
    <property type="molecule type" value="Genomic_DNA"/>
</dbReference>
<comment type="caution">
    <text evidence="1">The sequence shown here is derived from an EMBL/GenBank/DDBJ whole genome shotgun (WGS) entry which is preliminary data.</text>
</comment>
<organism evidence="1 2">
    <name type="scientific">Pistacia integerrima</name>
    <dbReference type="NCBI Taxonomy" id="434235"/>
    <lineage>
        <taxon>Eukaryota</taxon>
        <taxon>Viridiplantae</taxon>
        <taxon>Streptophyta</taxon>
        <taxon>Embryophyta</taxon>
        <taxon>Tracheophyta</taxon>
        <taxon>Spermatophyta</taxon>
        <taxon>Magnoliopsida</taxon>
        <taxon>eudicotyledons</taxon>
        <taxon>Gunneridae</taxon>
        <taxon>Pentapetalae</taxon>
        <taxon>rosids</taxon>
        <taxon>malvids</taxon>
        <taxon>Sapindales</taxon>
        <taxon>Anacardiaceae</taxon>
        <taxon>Pistacia</taxon>
    </lineage>
</organism>
<evidence type="ECO:0000313" key="2">
    <source>
        <dbReference type="Proteomes" id="UP001163603"/>
    </source>
</evidence>
<evidence type="ECO:0000313" key="1">
    <source>
        <dbReference type="EMBL" id="KAJ0014556.1"/>
    </source>
</evidence>
<reference evidence="2" key="1">
    <citation type="journal article" date="2023" name="G3 (Bethesda)">
        <title>Genome assembly and association tests identify interacting loci associated with vigor, precocity, and sex in interspecific pistachio rootstocks.</title>
        <authorList>
            <person name="Palmer W."/>
            <person name="Jacygrad E."/>
            <person name="Sagayaradj S."/>
            <person name="Cavanaugh K."/>
            <person name="Han R."/>
            <person name="Bertier L."/>
            <person name="Beede B."/>
            <person name="Kafkas S."/>
            <person name="Golino D."/>
            <person name="Preece J."/>
            <person name="Michelmore R."/>
        </authorList>
    </citation>
    <scope>NUCLEOTIDE SEQUENCE [LARGE SCALE GENOMIC DNA]</scope>
</reference>
<keyword evidence="2" id="KW-1185">Reference proteome</keyword>
<accession>A0ACC0XEU2</accession>
<proteinExistence type="predicted"/>
<name>A0ACC0XEU2_9ROSI</name>
<gene>
    <name evidence="1" type="ORF">Pint_19768</name>
</gene>